<dbReference type="PROSITE" id="PS50294">
    <property type="entry name" value="WD_REPEATS_REGION"/>
    <property type="match status" value="1"/>
</dbReference>
<gene>
    <name evidence="4" type="ORF">PGLA1383_LOCUS14602</name>
</gene>
<reference evidence="4" key="1">
    <citation type="submission" date="2021-02" db="EMBL/GenBank/DDBJ databases">
        <authorList>
            <person name="Dougan E. K."/>
            <person name="Rhodes N."/>
            <person name="Thang M."/>
            <person name="Chan C."/>
        </authorList>
    </citation>
    <scope>NUCLEOTIDE SEQUENCE</scope>
</reference>
<comment type="caution">
    <text evidence="4">The sequence shown here is derived from an EMBL/GenBank/DDBJ whole genome shotgun (WGS) entry which is preliminary data.</text>
</comment>
<protein>
    <recommendedName>
        <fullName evidence="6">Protein HIRA</fullName>
    </recommendedName>
</protein>
<keyword evidence="1 3" id="KW-0853">WD repeat</keyword>
<dbReference type="Pfam" id="PF00400">
    <property type="entry name" value="WD40"/>
    <property type="match status" value="2"/>
</dbReference>
<dbReference type="InterPro" id="IPR001680">
    <property type="entry name" value="WD40_rpt"/>
</dbReference>
<dbReference type="PROSITE" id="PS50082">
    <property type="entry name" value="WD_REPEATS_2"/>
    <property type="match status" value="1"/>
</dbReference>
<accession>A0A813EEQ8</accession>
<keyword evidence="5" id="KW-1185">Reference proteome</keyword>
<sequence>MVLQQFCSSGDYNYNLIRQVLAHRQVVLSAKWNANGSIILLNTRPGSRSLPSLEPTAVQEKAFRSSQQGSPDFALRNLILASRLTLTAKAAAVLVRASVEEMCGLPPPAVLTAKRPSLPAAAPSRSRSFSRDRRQICPCPMLKSCLGAFILPLSSGHLQALLKTWSENCISRLLLWVTFSSLCYGSMDVHPFSDADEVGAQRMVSWLSVDYFGDINHVERNAGIVVTLHMRSRCFSEANSLDIIGLFDGHFAFTTKESPFLIFTDEPAAWILRKLQDAACANACLMHRALDARLLRWANSDFLASGGEDHRVYVWHRRHRRLIRRLCGHTEPVNAVSWNGNGLLASASDDKQIIIWSTGAGSRADCDC</sequence>
<evidence type="ECO:0000313" key="4">
    <source>
        <dbReference type="EMBL" id="CAE8596132.1"/>
    </source>
</evidence>
<evidence type="ECO:0000256" key="1">
    <source>
        <dbReference type="ARBA" id="ARBA00022574"/>
    </source>
</evidence>
<proteinExistence type="predicted"/>
<evidence type="ECO:0000256" key="3">
    <source>
        <dbReference type="PROSITE-ProRule" id="PRU00221"/>
    </source>
</evidence>
<keyword evidence="2" id="KW-0677">Repeat</keyword>
<dbReference type="Proteomes" id="UP000654075">
    <property type="component" value="Unassembled WGS sequence"/>
</dbReference>
<dbReference type="PANTHER" id="PTHR22838">
    <property type="entry name" value="WD REPEAT PROTEIN 26-RELATED"/>
    <property type="match status" value="1"/>
</dbReference>
<dbReference type="InterPro" id="IPR036322">
    <property type="entry name" value="WD40_repeat_dom_sf"/>
</dbReference>
<dbReference type="AlphaFoldDB" id="A0A813EEQ8"/>
<dbReference type="InterPro" id="IPR051350">
    <property type="entry name" value="WD_repeat-ST_regulator"/>
</dbReference>
<organism evidence="4 5">
    <name type="scientific">Polarella glacialis</name>
    <name type="common">Dinoflagellate</name>
    <dbReference type="NCBI Taxonomy" id="89957"/>
    <lineage>
        <taxon>Eukaryota</taxon>
        <taxon>Sar</taxon>
        <taxon>Alveolata</taxon>
        <taxon>Dinophyceae</taxon>
        <taxon>Suessiales</taxon>
        <taxon>Suessiaceae</taxon>
        <taxon>Polarella</taxon>
    </lineage>
</organism>
<dbReference type="EMBL" id="CAJNNV010008368">
    <property type="protein sequence ID" value="CAE8596132.1"/>
    <property type="molecule type" value="Genomic_DNA"/>
</dbReference>
<dbReference type="InterPro" id="IPR015943">
    <property type="entry name" value="WD40/YVTN_repeat-like_dom_sf"/>
</dbReference>
<feature type="repeat" description="WD" evidence="3">
    <location>
        <begin position="326"/>
        <end position="357"/>
    </location>
</feature>
<evidence type="ECO:0008006" key="6">
    <source>
        <dbReference type="Google" id="ProtNLM"/>
    </source>
</evidence>
<evidence type="ECO:0000256" key="2">
    <source>
        <dbReference type="ARBA" id="ARBA00022737"/>
    </source>
</evidence>
<dbReference type="OrthoDB" id="426928at2759"/>
<evidence type="ECO:0000313" key="5">
    <source>
        <dbReference type="Proteomes" id="UP000654075"/>
    </source>
</evidence>
<dbReference type="SUPFAM" id="SSF50978">
    <property type="entry name" value="WD40 repeat-like"/>
    <property type="match status" value="1"/>
</dbReference>
<dbReference type="PANTHER" id="PTHR22838:SF0">
    <property type="entry name" value="WD REPEAT-CONTAINING PROTEIN 26"/>
    <property type="match status" value="1"/>
</dbReference>
<name>A0A813EEQ8_POLGL</name>
<dbReference type="SMART" id="SM00320">
    <property type="entry name" value="WD40"/>
    <property type="match status" value="2"/>
</dbReference>
<dbReference type="Gene3D" id="2.130.10.10">
    <property type="entry name" value="YVTN repeat-like/Quinoprotein amine dehydrogenase"/>
    <property type="match status" value="1"/>
</dbReference>